<evidence type="ECO:0000259" key="4">
    <source>
        <dbReference type="PROSITE" id="PS01124"/>
    </source>
</evidence>
<dbReference type="EMBL" id="JPME01000004">
    <property type="protein sequence ID" value="KEZ91443.1"/>
    <property type="molecule type" value="Genomic_DNA"/>
</dbReference>
<dbReference type="SMART" id="SM00342">
    <property type="entry name" value="HTH_ARAC"/>
    <property type="match status" value="1"/>
</dbReference>
<dbReference type="InterPro" id="IPR020449">
    <property type="entry name" value="Tscrpt_reg_AraC-type_HTH"/>
</dbReference>
<dbReference type="SUPFAM" id="SSF51215">
    <property type="entry name" value="Regulatory protein AraC"/>
    <property type="match status" value="1"/>
</dbReference>
<evidence type="ECO:0000256" key="2">
    <source>
        <dbReference type="ARBA" id="ARBA00023125"/>
    </source>
</evidence>
<evidence type="ECO:0000313" key="5">
    <source>
        <dbReference type="EMBL" id="KEZ91443.1"/>
    </source>
</evidence>
<dbReference type="STRING" id="29354.IO98_03240"/>
<dbReference type="Gene3D" id="2.60.120.280">
    <property type="entry name" value="Regulatory protein AraC"/>
    <property type="match status" value="1"/>
</dbReference>
<dbReference type="AlphaFoldDB" id="A0A084JR59"/>
<keyword evidence="3" id="KW-0804">Transcription</keyword>
<accession>A0A084JR59</accession>
<dbReference type="Pfam" id="PF12833">
    <property type="entry name" value="HTH_18"/>
    <property type="match status" value="1"/>
</dbReference>
<dbReference type="SUPFAM" id="SSF46689">
    <property type="entry name" value="Homeodomain-like"/>
    <property type="match status" value="2"/>
</dbReference>
<comment type="caution">
    <text evidence="5">The sequence shown here is derived from an EMBL/GenBank/DDBJ whole genome shotgun (WGS) entry which is preliminary data.</text>
</comment>
<dbReference type="InterPro" id="IPR003313">
    <property type="entry name" value="AraC-bd"/>
</dbReference>
<evidence type="ECO:0000256" key="1">
    <source>
        <dbReference type="ARBA" id="ARBA00023015"/>
    </source>
</evidence>
<evidence type="ECO:0000256" key="3">
    <source>
        <dbReference type="ARBA" id="ARBA00023163"/>
    </source>
</evidence>
<name>A0A084JR59_9FIRM</name>
<protein>
    <submittedName>
        <fullName evidence="5">AraC family transcriptional regulator</fullName>
    </submittedName>
</protein>
<sequence length="281" mass="32503">MYTNTGYMNLTDDELEDSSVPLKVNCCGVYRLITHPVMSTIRPFGRPDYQILYIASGKACFSFQNETVEVPAGNMVLYKPGEPQKYAYYLEDKPEVFWLHFTGKEAGELTIQAGFDESRILYTGVSSKYQELFLTIIRELQLPRPCFVELATLHLMQLLLLVKRQREEGGFQKTEIQKEMEKAVHYFHENLSTDIEIDHYAKKLHMSTCWFIRSFKQYAGMPPRRYLTSIRVKKAKELLESTDYGIGEIGSIVGYDNPLYFSRIFKKTTGTSPAEYRKAAR</sequence>
<dbReference type="GO" id="GO:0003700">
    <property type="term" value="F:DNA-binding transcription factor activity"/>
    <property type="evidence" value="ECO:0007669"/>
    <property type="project" value="InterPro"/>
</dbReference>
<proteinExistence type="predicted"/>
<dbReference type="InterPro" id="IPR037923">
    <property type="entry name" value="HTH-like"/>
</dbReference>
<dbReference type="Gene3D" id="1.10.10.60">
    <property type="entry name" value="Homeodomain-like"/>
    <property type="match status" value="2"/>
</dbReference>
<dbReference type="Proteomes" id="UP000028525">
    <property type="component" value="Unassembled WGS sequence"/>
</dbReference>
<keyword evidence="2" id="KW-0238">DNA-binding</keyword>
<dbReference type="GO" id="GO:0043565">
    <property type="term" value="F:sequence-specific DNA binding"/>
    <property type="evidence" value="ECO:0007669"/>
    <property type="project" value="InterPro"/>
</dbReference>
<dbReference type="PROSITE" id="PS01124">
    <property type="entry name" value="HTH_ARAC_FAMILY_2"/>
    <property type="match status" value="1"/>
</dbReference>
<dbReference type="PRINTS" id="PR00032">
    <property type="entry name" value="HTHARAC"/>
</dbReference>
<keyword evidence="1" id="KW-0805">Transcription regulation</keyword>
<dbReference type="PROSITE" id="PS00041">
    <property type="entry name" value="HTH_ARAC_FAMILY_1"/>
    <property type="match status" value="1"/>
</dbReference>
<reference evidence="5 6" key="1">
    <citation type="submission" date="2014-07" db="EMBL/GenBank/DDBJ databases">
        <title>Draft genome of Clostridium celerecrescens 152B isolated from sediments associated with methane hydrate from Krishna Godavari basin.</title>
        <authorList>
            <person name="Honkalas V.S."/>
            <person name="Dabir A.P."/>
            <person name="Arora P."/>
            <person name="Dhakephalkar P.K."/>
        </authorList>
    </citation>
    <scope>NUCLEOTIDE SEQUENCE [LARGE SCALE GENOMIC DNA]</scope>
    <source>
        <strain evidence="5 6">152B</strain>
    </source>
</reference>
<gene>
    <name evidence="5" type="ORF">IO98_03240</name>
</gene>
<dbReference type="InterPro" id="IPR018060">
    <property type="entry name" value="HTH_AraC"/>
</dbReference>
<dbReference type="OrthoDB" id="9782911at2"/>
<dbReference type="RefSeq" id="WP_038277791.1">
    <property type="nucleotide sequence ID" value="NZ_JPME01000004.1"/>
</dbReference>
<dbReference type="InterPro" id="IPR009057">
    <property type="entry name" value="Homeodomain-like_sf"/>
</dbReference>
<organism evidence="5 6">
    <name type="scientific">Lacrimispora celerecrescens</name>
    <dbReference type="NCBI Taxonomy" id="29354"/>
    <lineage>
        <taxon>Bacteria</taxon>
        <taxon>Bacillati</taxon>
        <taxon>Bacillota</taxon>
        <taxon>Clostridia</taxon>
        <taxon>Lachnospirales</taxon>
        <taxon>Lachnospiraceae</taxon>
        <taxon>Lacrimispora</taxon>
    </lineage>
</organism>
<dbReference type="PANTHER" id="PTHR43280">
    <property type="entry name" value="ARAC-FAMILY TRANSCRIPTIONAL REGULATOR"/>
    <property type="match status" value="1"/>
</dbReference>
<dbReference type="Pfam" id="PF02311">
    <property type="entry name" value="AraC_binding"/>
    <property type="match status" value="1"/>
</dbReference>
<keyword evidence="6" id="KW-1185">Reference proteome</keyword>
<dbReference type="InterPro" id="IPR018062">
    <property type="entry name" value="HTH_AraC-typ_CS"/>
</dbReference>
<feature type="domain" description="HTH araC/xylS-type" evidence="4">
    <location>
        <begin position="181"/>
        <end position="279"/>
    </location>
</feature>
<evidence type="ECO:0000313" key="6">
    <source>
        <dbReference type="Proteomes" id="UP000028525"/>
    </source>
</evidence>
<dbReference type="PANTHER" id="PTHR43280:SF30">
    <property type="entry name" value="MMSAB OPERON REGULATORY PROTEIN"/>
    <property type="match status" value="1"/>
</dbReference>